<proteinExistence type="predicted"/>
<keyword evidence="2" id="KW-1185">Reference proteome</keyword>
<comment type="caution">
    <text evidence="1">The sequence shown here is derived from an EMBL/GenBank/DDBJ whole genome shotgun (WGS) entry which is preliminary data.</text>
</comment>
<organism evidence="1 2">
    <name type="scientific">Paramuricea clavata</name>
    <name type="common">Red gorgonian</name>
    <name type="synonym">Violescent sea-whip</name>
    <dbReference type="NCBI Taxonomy" id="317549"/>
    <lineage>
        <taxon>Eukaryota</taxon>
        <taxon>Metazoa</taxon>
        <taxon>Cnidaria</taxon>
        <taxon>Anthozoa</taxon>
        <taxon>Octocorallia</taxon>
        <taxon>Malacalcyonacea</taxon>
        <taxon>Plexauridae</taxon>
        <taxon>Paramuricea</taxon>
    </lineage>
</organism>
<accession>A0A6S7FLS1</accession>
<reference evidence="1" key="1">
    <citation type="submission" date="2020-04" db="EMBL/GenBank/DDBJ databases">
        <authorList>
            <person name="Alioto T."/>
            <person name="Alioto T."/>
            <person name="Gomez Garrido J."/>
        </authorList>
    </citation>
    <scope>NUCLEOTIDE SEQUENCE</scope>
    <source>
        <strain evidence="1">A484AB</strain>
    </source>
</reference>
<dbReference type="EMBL" id="CACRXK020000321">
    <property type="protein sequence ID" value="CAB3980764.1"/>
    <property type="molecule type" value="Genomic_DNA"/>
</dbReference>
<dbReference type="AlphaFoldDB" id="A0A6S7FLS1"/>
<evidence type="ECO:0000313" key="1">
    <source>
        <dbReference type="EMBL" id="CAB3980764.1"/>
    </source>
</evidence>
<dbReference type="Proteomes" id="UP001152795">
    <property type="component" value="Unassembled WGS sequence"/>
</dbReference>
<evidence type="ECO:0000313" key="2">
    <source>
        <dbReference type="Proteomes" id="UP001152795"/>
    </source>
</evidence>
<protein>
    <submittedName>
        <fullName evidence="1">Uncharacterized protein</fullName>
    </submittedName>
</protein>
<name>A0A6S7FLS1_PARCT</name>
<gene>
    <name evidence="1" type="ORF">PACLA_8A033904</name>
</gene>
<sequence length="131" mass="13688">MRRGITAAEQGIDNERIILGLQPETEEGKWAKENLGAIAAIAISIAGIITTVVVAGKKTMVGASKGLGAVGKALAGLAKSALPILVPILNLLSTILSWGANGLAFLAKNLWIVAVLIAGAIYKYLQMKRRK</sequence>